<dbReference type="EMBL" id="AP014569">
    <property type="protein sequence ID" value="BAO84518.1"/>
    <property type="molecule type" value="Genomic_DNA"/>
</dbReference>
<evidence type="ECO:0000256" key="1">
    <source>
        <dbReference type="SAM" id="MobiDB-lite"/>
    </source>
</evidence>
<gene>
    <name evidence="2" type="ORF">SMCB_2290</name>
</gene>
<organism evidence="2 3">
    <name type="scientific">Serpentinimonas maccroryi</name>
    <dbReference type="NCBI Taxonomy" id="1458426"/>
    <lineage>
        <taxon>Bacteria</taxon>
        <taxon>Pseudomonadati</taxon>
        <taxon>Pseudomonadota</taxon>
        <taxon>Betaproteobacteria</taxon>
        <taxon>Burkholderiales</taxon>
        <taxon>Comamonadaceae</taxon>
        <taxon>Serpentinimonas</taxon>
    </lineage>
</organism>
<sequence length="161" mass="17032">MAPEQPQRQGWAAVVEPVPGRAEAGRVVAREWPAVPAPEPAGGEEPEQGESGLVWVREQRSAAAGSGPFAGLGPTQPGPVLEEGAREGEAAAARGWRGQGVRWPRRALVRGRLRLLPQGLGLRLQAVRPQGPDPLLRVGGTSMRRQLPRPSPPRANQAGPV</sequence>
<evidence type="ECO:0000313" key="3">
    <source>
        <dbReference type="Proteomes" id="UP000066014"/>
    </source>
</evidence>
<dbReference type="STRING" id="1458426.SMCB_2290"/>
<dbReference type="AlphaFoldDB" id="A0A060NY97"/>
<reference evidence="2 3" key="1">
    <citation type="journal article" date="2014" name="Nat. Commun.">
        <title>Physiological and genomic features of highly alkaliphilic hydrogen-utilizing Betaproteobacteria from a continental serpentinizing site.</title>
        <authorList>
            <person name="Suzuki S."/>
            <person name="Kuenen J.G."/>
            <person name="Schipper K."/>
            <person name="van der Velde S."/>
            <person name="Ishii S."/>
            <person name="Wu A."/>
            <person name="Sorokin D.Y."/>
            <person name="Tenney A."/>
            <person name="Meng X.Y."/>
            <person name="Morrill P.L."/>
            <person name="Kamagata Y."/>
            <person name="Muyzer G."/>
            <person name="Nealson K.H."/>
        </authorList>
    </citation>
    <scope>NUCLEOTIDE SEQUENCE [LARGE SCALE GENOMIC DNA]</scope>
    <source>
        <strain evidence="2 3">B1</strain>
    </source>
</reference>
<dbReference type="KEGG" id="cbab:SMCB_2290"/>
<dbReference type="Proteomes" id="UP000066014">
    <property type="component" value="Chromosome"/>
</dbReference>
<feature type="region of interest" description="Disordered" evidence="1">
    <location>
        <begin position="127"/>
        <end position="161"/>
    </location>
</feature>
<feature type="region of interest" description="Disordered" evidence="1">
    <location>
        <begin position="30"/>
        <end position="98"/>
    </location>
</feature>
<evidence type="ECO:0000313" key="2">
    <source>
        <dbReference type="EMBL" id="BAO84518.1"/>
    </source>
</evidence>
<proteinExistence type="predicted"/>
<name>A0A060NY97_9BURK</name>
<accession>A0A060NY97</accession>
<dbReference type="HOGENOM" id="CLU_1640883_0_0_4"/>
<protein>
    <submittedName>
        <fullName evidence="2">Large exoprotein involved in heme utilization or adhesion</fullName>
    </submittedName>
</protein>
<keyword evidence="3" id="KW-1185">Reference proteome</keyword>